<evidence type="ECO:0000313" key="8">
    <source>
        <dbReference type="Proteomes" id="UP000823399"/>
    </source>
</evidence>
<evidence type="ECO:0000256" key="5">
    <source>
        <dbReference type="SAM" id="MobiDB-lite"/>
    </source>
</evidence>
<feature type="transmembrane region" description="Helical" evidence="6">
    <location>
        <begin position="611"/>
        <end position="633"/>
    </location>
</feature>
<reference evidence="7" key="1">
    <citation type="journal article" date="2020" name="New Phytol.">
        <title>Comparative genomics reveals dynamic genome evolution in host specialist ectomycorrhizal fungi.</title>
        <authorList>
            <person name="Lofgren L.A."/>
            <person name="Nguyen N.H."/>
            <person name="Vilgalys R."/>
            <person name="Ruytinx J."/>
            <person name="Liao H.L."/>
            <person name="Branco S."/>
            <person name="Kuo A."/>
            <person name="LaButti K."/>
            <person name="Lipzen A."/>
            <person name="Andreopoulos W."/>
            <person name="Pangilinan J."/>
            <person name="Riley R."/>
            <person name="Hundley H."/>
            <person name="Na H."/>
            <person name="Barry K."/>
            <person name="Grigoriev I.V."/>
            <person name="Stajich J.E."/>
            <person name="Kennedy P.G."/>
        </authorList>
    </citation>
    <scope>NUCLEOTIDE SEQUENCE</scope>
    <source>
        <strain evidence="7">FC423</strain>
    </source>
</reference>
<feature type="transmembrane region" description="Helical" evidence="6">
    <location>
        <begin position="83"/>
        <end position="101"/>
    </location>
</feature>
<feature type="compositionally biased region" description="Polar residues" evidence="5">
    <location>
        <begin position="492"/>
        <end position="509"/>
    </location>
</feature>
<dbReference type="InterPro" id="IPR011701">
    <property type="entry name" value="MFS"/>
</dbReference>
<comment type="subcellular location">
    <subcellularLocation>
        <location evidence="1">Membrane</location>
        <topology evidence="1">Multi-pass membrane protein</topology>
    </subcellularLocation>
</comment>
<feature type="transmembrane region" description="Helical" evidence="6">
    <location>
        <begin position="200"/>
        <end position="219"/>
    </location>
</feature>
<evidence type="ECO:0000256" key="2">
    <source>
        <dbReference type="ARBA" id="ARBA00022692"/>
    </source>
</evidence>
<evidence type="ECO:0000256" key="4">
    <source>
        <dbReference type="ARBA" id="ARBA00023136"/>
    </source>
</evidence>
<dbReference type="Proteomes" id="UP000823399">
    <property type="component" value="Unassembled WGS sequence"/>
</dbReference>
<dbReference type="PANTHER" id="PTHR23507">
    <property type="entry name" value="ZGC:174356"/>
    <property type="match status" value="1"/>
</dbReference>
<dbReference type="RefSeq" id="XP_041294904.1">
    <property type="nucleotide sequence ID" value="XM_041436742.1"/>
</dbReference>
<dbReference type="GeneID" id="64699001"/>
<keyword evidence="4 6" id="KW-0472">Membrane</keyword>
<dbReference type="GO" id="GO:0022857">
    <property type="term" value="F:transmembrane transporter activity"/>
    <property type="evidence" value="ECO:0007669"/>
    <property type="project" value="InterPro"/>
</dbReference>
<protein>
    <submittedName>
        <fullName evidence="7">Major facilitator superfamily domain-containing protein</fullName>
    </submittedName>
</protein>
<name>A0A9P7FCB3_9AGAM</name>
<feature type="region of interest" description="Disordered" evidence="5">
    <location>
        <begin position="487"/>
        <end position="511"/>
    </location>
</feature>
<dbReference type="SUPFAM" id="SSF103473">
    <property type="entry name" value="MFS general substrate transporter"/>
    <property type="match status" value="1"/>
</dbReference>
<feature type="transmembrane region" description="Helical" evidence="6">
    <location>
        <begin position="259"/>
        <end position="287"/>
    </location>
</feature>
<feature type="transmembrane region" description="Helical" evidence="6">
    <location>
        <begin position="231"/>
        <end position="253"/>
    </location>
</feature>
<accession>A0A9P7FCB3</accession>
<keyword evidence="8" id="KW-1185">Reference proteome</keyword>
<feature type="transmembrane region" description="Helical" evidence="6">
    <location>
        <begin position="580"/>
        <end position="605"/>
    </location>
</feature>
<dbReference type="PANTHER" id="PTHR23507:SF1">
    <property type="entry name" value="FI18259P1-RELATED"/>
    <property type="match status" value="1"/>
</dbReference>
<organism evidence="7 8">
    <name type="scientific">Suillus discolor</name>
    <dbReference type="NCBI Taxonomy" id="1912936"/>
    <lineage>
        <taxon>Eukaryota</taxon>
        <taxon>Fungi</taxon>
        <taxon>Dikarya</taxon>
        <taxon>Basidiomycota</taxon>
        <taxon>Agaricomycotina</taxon>
        <taxon>Agaricomycetes</taxon>
        <taxon>Agaricomycetidae</taxon>
        <taxon>Boletales</taxon>
        <taxon>Suillineae</taxon>
        <taxon>Suillaceae</taxon>
        <taxon>Suillus</taxon>
    </lineage>
</organism>
<proteinExistence type="predicted"/>
<dbReference type="EMBL" id="JABBWM010000017">
    <property type="protein sequence ID" value="KAG2111685.1"/>
    <property type="molecule type" value="Genomic_DNA"/>
</dbReference>
<dbReference type="InterPro" id="IPR036259">
    <property type="entry name" value="MFS_trans_sf"/>
</dbReference>
<dbReference type="AlphaFoldDB" id="A0A9P7FCB3"/>
<evidence type="ECO:0000256" key="6">
    <source>
        <dbReference type="SAM" id="Phobius"/>
    </source>
</evidence>
<feature type="region of interest" description="Disordered" evidence="5">
    <location>
        <begin position="662"/>
        <end position="684"/>
    </location>
</feature>
<feature type="transmembrane region" description="Helical" evidence="6">
    <location>
        <begin position="415"/>
        <end position="440"/>
    </location>
</feature>
<dbReference type="Gene3D" id="1.20.1250.20">
    <property type="entry name" value="MFS general substrate transporter like domains"/>
    <property type="match status" value="2"/>
</dbReference>
<feature type="transmembrane region" description="Helical" evidence="6">
    <location>
        <begin position="452"/>
        <end position="473"/>
    </location>
</feature>
<evidence type="ECO:0000256" key="1">
    <source>
        <dbReference type="ARBA" id="ARBA00004141"/>
    </source>
</evidence>
<dbReference type="OrthoDB" id="3026777at2759"/>
<dbReference type="GO" id="GO:0016020">
    <property type="term" value="C:membrane"/>
    <property type="evidence" value="ECO:0007669"/>
    <property type="project" value="UniProtKB-SubCell"/>
</dbReference>
<evidence type="ECO:0000256" key="3">
    <source>
        <dbReference type="ARBA" id="ARBA00022989"/>
    </source>
</evidence>
<evidence type="ECO:0000313" key="7">
    <source>
        <dbReference type="EMBL" id="KAG2111685.1"/>
    </source>
</evidence>
<keyword evidence="3 6" id="KW-1133">Transmembrane helix</keyword>
<comment type="caution">
    <text evidence="7">The sequence shown here is derived from an EMBL/GenBank/DDBJ whole genome shotgun (WGS) entry which is preliminary data.</text>
</comment>
<gene>
    <name evidence="7" type="ORF">F5147DRAFT_686298</name>
</gene>
<sequence length="684" mass="74125">MSRRPSRNTSGILSEPRGVNIPQSERLILPSEPVDEHILHSHQQSERTFVDQDGSFPLDREDEEHDEEVTAWKVMPWWKRPSPYWLIFSTPVASLGFSAIIGPRVEMYTALACRVHAPGLELQYEPNGMLHLAQPHSVLSVDTAKTLYDGLNLNDLSAPVVSAQSVSVYVPADTGSQQSPVPDRDQCASDPVVQATVAQLSAVLSTTMGILSCLTTVWWGSLADRFGRTSIMGISMLGLLSCDLIFIVTAFFVERLPGGYWFLILGFASDGMAGGMTTGVAASHAYLADSTHRSERSRIFSLALGIMFFGVALGPVIGGVLIRATGSTLSTFYLAATVHALYAAFMFLIVPESQTKARALGAQKRRQASLERRNGDAVSILKSAMRFFSPLAVLQPERISVNGNPLKRSKRDWSLCFIVASYGFTMFPMGMMTYVLQYAAGNFKWSSETISYYVAFAGAGRALFLAVILPVIIKLLKPAPVQLPTAPDEPLQNLSSQTLPSRQSNTGPPSHSAKFDLNLARISIVLDILSFATMIFASDGLVFAFGSILQSLGAGYSPAVQAFALDVYSRRGGKGEAGKLFGAIGVVQALSSQILGPALFGFVYYKTVATFPGAIFALSVVLMIISFGLLVLVHPPTNKDDAESTILNDETQVPVIRVKITQEDDLVHSEDEEAGGRDAQSQHR</sequence>
<keyword evidence="2 6" id="KW-0812">Transmembrane</keyword>
<feature type="transmembrane region" description="Helical" evidence="6">
    <location>
        <begin position="330"/>
        <end position="350"/>
    </location>
</feature>
<dbReference type="Pfam" id="PF07690">
    <property type="entry name" value="MFS_1"/>
    <property type="match status" value="1"/>
</dbReference>
<feature type="transmembrane region" description="Helical" evidence="6">
    <location>
        <begin position="299"/>
        <end position="324"/>
    </location>
</feature>